<evidence type="ECO:0000256" key="1">
    <source>
        <dbReference type="SAM" id="Coils"/>
    </source>
</evidence>
<gene>
    <name evidence="2" type="ORF">clem_00885</name>
</gene>
<dbReference type="Proteomes" id="UP000201728">
    <property type="component" value="Chromosome"/>
</dbReference>
<evidence type="ECO:0000313" key="3">
    <source>
        <dbReference type="Proteomes" id="UP000201728"/>
    </source>
</evidence>
<reference evidence="3" key="1">
    <citation type="submission" date="2016-07" db="EMBL/GenBank/DDBJ databases">
        <authorList>
            <person name="Florea S."/>
            <person name="Webb J.S."/>
            <person name="Jaromczyk J."/>
            <person name="Schardl C.L."/>
        </authorList>
    </citation>
    <scope>NUCLEOTIDE SEQUENCE [LARGE SCALE GENOMIC DNA]</scope>
    <source>
        <strain evidence="3">CDC-D5610</strain>
    </source>
</reference>
<dbReference type="OrthoDB" id="5651913at2"/>
<dbReference type="EMBL" id="CP016397">
    <property type="protein sequence ID" value="ASQ44743.1"/>
    <property type="molecule type" value="Genomic_DNA"/>
</dbReference>
<keyword evidence="1" id="KW-0175">Coiled coil</keyword>
<keyword evidence="3" id="KW-1185">Reference proteome</keyword>
<dbReference type="AlphaFoldDB" id="A0A222NYS4"/>
<evidence type="ECO:0000313" key="2">
    <source>
        <dbReference type="EMBL" id="ASQ44743.1"/>
    </source>
</evidence>
<sequence>MPFFSMQTPEQIKNYCHTQSFEELRELNHRYGPFLEKISAQEDLNKQEIAIIHQQIEALQKQIESEKEQEDQRRKNIRNNLPGNSAERYLALQTLAYPTLCTSSLEQKVEALRQQEIKLQNHNAWIRSEIRGCTQELKIINAVMREKERAETEALTVPHSCK</sequence>
<name>A0A222NYS4_9GAMM</name>
<protein>
    <submittedName>
        <fullName evidence="2">Uncharacterized protein</fullName>
    </submittedName>
</protein>
<accession>A0A222NYS4</accession>
<proteinExistence type="predicted"/>
<dbReference type="KEGG" id="lcd:clem_00885"/>
<organism evidence="2 3">
    <name type="scientific">Legionella clemsonensis</name>
    <dbReference type="NCBI Taxonomy" id="1867846"/>
    <lineage>
        <taxon>Bacteria</taxon>
        <taxon>Pseudomonadati</taxon>
        <taxon>Pseudomonadota</taxon>
        <taxon>Gammaproteobacteria</taxon>
        <taxon>Legionellales</taxon>
        <taxon>Legionellaceae</taxon>
        <taxon>Legionella</taxon>
    </lineage>
</organism>
<feature type="coiled-coil region" evidence="1">
    <location>
        <begin position="49"/>
        <end position="122"/>
    </location>
</feature>